<dbReference type="PANTHER" id="PTHR43859">
    <property type="entry name" value="ACYL-ACTIVATING ENZYME"/>
    <property type="match status" value="1"/>
</dbReference>
<dbReference type="PANTHER" id="PTHR43859:SF4">
    <property type="entry name" value="BUTANOATE--COA LIGASE AAE1-RELATED"/>
    <property type="match status" value="1"/>
</dbReference>
<sequence length="162" mass="18309">ITGEYFKEPEKTADVWRDGWFHTGDAARIDEEGYITIADRIKDVIRSGSEMVPTVLLENLTATAEFVLEATYVGVPDEKWGERPAALMTLVPGATETEDDVMKYLETEGVEKGRITRWMLPDYILITDQIPKTSVGKFDKIAIRQNLDALLVNARKTSGWRE</sequence>
<evidence type="ECO:0000259" key="5">
    <source>
        <dbReference type="Pfam" id="PF13193"/>
    </source>
</evidence>
<evidence type="ECO:0000256" key="3">
    <source>
        <dbReference type="ARBA" id="ARBA00022832"/>
    </source>
</evidence>
<comment type="caution">
    <text evidence="6">The sequence shown here is derived from an EMBL/GenBank/DDBJ whole genome shotgun (WGS) entry which is preliminary data.</text>
</comment>
<evidence type="ECO:0000256" key="4">
    <source>
        <dbReference type="ARBA" id="ARBA00023098"/>
    </source>
</evidence>
<organism evidence="6">
    <name type="scientific">marine sediment metagenome</name>
    <dbReference type="NCBI Taxonomy" id="412755"/>
    <lineage>
        <taxon>unclassified sequences</taxon>
        <taxon>metagenomes</taxon>
        <taxon>ecological metagenomes</taxon>
    </lineage>
</organism>
<dbReference type="SUPFAM" id="SSF56801">
    <property type="entry name" value="Acetyl-CoA synthetase-like"/>
    <property type="match status" value="1"/>
</dbReference>
<keyword evidence="3" id="KW-0276">Fatty acid metabolism</keyword>
<accession>X0W7X3</accession>
<gene>
    <name evidence="6" type="ORF">S01H1_60275</name>
</gene>
<name>X0W7X3_9ZZZZ</name>
<dbReference type="Gene3D" id="3.30.300.30">
    <property type="match status" value="1"/>
</dbReference>
<keyword evidence="2" id="KW-0436">Ligase</keyword>
<reference evidence="6" key="1">
    <citation type="journal article" date="2014" name="Front. Microbiol.">
        <title>High frequency of phylogenetically diverse reductive dehalogenase-homologous genes in deep subseafloor sedimentary metagenomes.</title>
        <authorList>
            <person name="Kawai M."/>
            <person name="Futagami T."/>
            <person name="Toyoda A."/>
            <person name="Takaki Y."/>
            <person name="Nishi S."/>
            <person name="Hori S."/>
            <person name="Arai W."/>
            <person name="Tsubouchi T."/>
            <person name="Morono Y."/>
            <person name="Uchiyama I."/>
            <person name="Ito T."/>
            <person name="Fujiyama A."/>
            <person name="Inagaki F."/>
            <person name="Takami H."/>
        </authorList>
    </citation>
    <scope>NUCLEOTIDE SEQUENCE</scope>
    <source>
        <strain evidence="6">Expedition CK06-06</strain>
    </source>
</reference>
<evidence type="ECO:0000313" key="6">
    <source>
        <dbReference type="EMBL" id="GAG19357.1"/>
    </source>
</evidence>
<keyword evidence="4" id="KW-0443">Lipid metabolism</keyword>
<comment type="similarity">
    <text evidence="1">Belongs to the ATP-dependent AMP-binding enzyme family.</text>
</comment>
<feature type="non-terminal residue" evidence="6">
    <location>
        <position position="1"/>
    </location>
</feature>
<protein>
    <recommendedName>
        <fullName evidence="5">AMP-binding enzyme C-terminal domain-containing protein</fullName>
    </recommendedName>
</protein>
<dbReference type="InterPro" id="IPR042099">
    <property type="entry name" value="ANL_N_sf"/>
</dbReference>
<dbReference type="InterPro" id="IPR045851">
    <property type="entry name" value="AMP-bd_C_sf"/>
</dbReference>
<dbReference type="Pfam" id="PF13193">
    <property type="entry name" value="AMP-binding_C"/>
    <property type="match status" value="1"/>
</dbReference>
<proteinExistence type="inferred from homology"/>
<dbReference type="AlphaFoldDB" id="X0W7X3"/>
<dbReference type="EMBL" id="BARS01039478">
    <property type="protein sequence ID" value="GAG19357.1"/>
    <property type="molecule type" value="Genomic_DNA"/>
</dbReference>
<dbReference type="GO" id="GO:0006631">
    <property type="term" value="P:fatty acid metabolic process"/>
    <property type="evidence" value="ECO:0007669"/>
    <property type="project" value="UniProtKB-KW"/>
</dbReference>
<feature type="domain" description="AMP-binding enzyme C-terminal" evidence="5">
    <location>
        <begin position="57"/>
        <end position="137"/>
    </location>
</feature>
<dbReference type="GO" id="GO:0016874">
    <property type="term" value="F:ligase activity"/>
    <property type="evidence" value="ECO:0007669"/>
    <property type="project" value="UniProtKB-KW"/>
</dbReference>
<dbReference type="InterPro" id="IPR025110">
    <property type="entry name" value="AMP-bd_C"/>
</dbReference>
<dbReference type="Gene3D" id="3.40.50.12780">
    <property type="entry name" value="N-terminal domain of ligase-like"/>
    <property type="match status" value="1"/>
</dbReference>
<evidence type="ECO:0000256" key="1">
    <source>
        <dbReference type="ARBA" id="ARBA00006432"/>
    </source>
</evidence>
<evidence type="ECO:0000256" key="2">
    <source>
        <dbReference type="ARBA" id="ARBA00022598"/>
    </source>
</evidence>